<feature type="region of interest" description="Disordered" evidence="1">
    <location>
        <begin position="110"/>
        <end position="134"/>
    </location>
</feature>
<proteinExistence type="predicted"/>
<protein>
    <submittedName>
        <fullName evidence="3">GM15864</fullName>
    </submittedName>
</protein>
<evidence type="ECO:0000313" key="4">
    <source>
        <dbReference type="Proteomes" id="UP000001292"/>
    </source>
</evidence>
<dbReference type="HOGENOM" id="CLU_1898430_0_0_1"/>
<sequence length="134" mass="14864">MGIFWIAAISFSWQFSDAFYYMPKFLCIPPYVAINGSCLIPTPTEPTILPCLKNLQNSAVFPKNREVVTVSPPNLIPEDGDTIGEGHSKDKKPNIPIKIPVKPISEYSQINNIPPEEGSFEGDNTNKDLNPVMN</sequence>
<evidence type="ECO:0000313" key="3">
    <source>
        <dbReference type="EMBL" id="EDW56683.1"/>
    </source>
</evidence>
<evidence type="ECO:0000256" key="2">
    <source>
        <dbReference type="SAM" id="SignalP"/>
    </source>
</evidence>
<evidence type="ECO:0000256" key="1">
    <source>
        <dbReference type="SAM" id="MobiDB-lite"/>
    </source>
</evidence>
<feature type="compositionally biased region" description="Basic and acidic residues" evidence="1">
    <location>
        <begin position="84"/>
        <end position="93"/>
    </location>
</feature>
<feature type="chain" id="PRO_5002810109" evidence="2">
    <location>
        <begin position="19"/>
        <end position="134"/>
    </location>
</feature>
<feature type="region of interest" description="Disordered" evidence="1">
    <location>
        <begin position="71"/>
        <end position="95"/>
    </location>
</feature>
<feature type="signal peptide" evidence="2">
    <location>
        <begin position="1"/>
        <end position="18"/>
    </location>
</feature>
<dbReference type="EMBL" id="CH480824">
    <property type="protein sequence ID" value="EDW56683.1"/>
    <property type="molecule type" value="Genomic_DNA"/>
</dbReference>
<name>B4I7V8_DROSE</name>
<reference evidence="3 4" key="1">
    <citation type="journal article" date="2007" name="Nature">
        <title>Evolution of genes and genomes on the Drosophila phylogeny.</title>
        <authorList>
            <consortium name="Drosophila 12 Genomes Consortium"/>
            <person name="Clark A.G."/>
            <person name="Eisen M.B."/>
            <person name="Smith D.R."/>
            <person name="Bergman C.M."/>
            <person name="Oliver B."/>
            <person name="Markow T.A."/>
            <person name="Kaufman T.C."/>
            <person name="Kellis M."/>
            <person name="Gelbart W."/>
            <person name="Iyer V.N."/>
            <person name="Pollard D.A."/>
            <person name="Sackton T.B."/>
            <person name="Larracuente A.M."/>
            <person name="Singh N.D."/>
            <person name="Abad J.P."/>
            <person name="Abt D.N."/>
            <person name="Adryan B."/>
            <person name="Aguade M."/>
            <person name="Akashi H."/>
            <person name="Anderson W.W."/>
            <person name="Aquadro C.F."/>
            <person name="Ardell D.H."/>
            <person name="Arguello R."/>
            <person name="Artieri C.G."/>
            <person name="Barbash D.A."/>
            <person name="Barker D."/>
            <person name="Barsanti P."/>
            <person name="Batterham P."/>
            <person name="Batzoglou S."/>
            <person name="Begun D."/>
            <person name="Bhutkar A."/>
            <person name="Blanco E."/>
            <person name="Bosak S.A."/>
            <person name="Bradley R.K."/>
            <person name="Brand A.D."/>
            <person name="Brent M.R."/>
            <person name="Brooks A.N."/>
            <person name="Brown R.H."/>
            <person name="Butlin R.K."/>
            <person name="Caggese C."/>
            <person name="Calvi B.R."/>
            <person name="Bernardo de Carvalho A."/>
            <person name="Caspi A."/>
            <person name="Castrezana S."/>
            <person name="Celniker S.E."/>
            <person name="Chang J.L."/>
            <person name="Chapple C."/>
            <person name="Chatterji S."/>
            <person name="Chinwalla A."/>
            <person name="Civetta A."/>
            <person name="Clifton S.W."/>
            <person name="Comeron J.M."/>
            <person name="Costello J.C."/>
            <person name="Coyne J.A."/>
            <person name="Daub J."/>
            <person name="David R.G."/>
            <person name="Delcher A.L."/>
            <person name="Delehaunty K."/>
            <person name="Do C.B."/>
            <person name="Ebling H."/>
            <person name="Edwards K."/>
            <person name="Eickbush T."/>
            <person name="Evans J.D."/>
            <person name="Filipski A."/>
            <person name="Findeiss S."/>
            <person name="Freyhult E."/>
            <person name="Fulton L."/>
            <person name="Fulton R."/>
            <person name="Garcia A.C."/>
            <person name="Gardiner A."/>
            <person name="Garfield D.A."/>
            <person name="Garvin B.E."/>
            <person name="Gibson G."/>
            <person name="Gilbert D."/>
            <person name="Gnerre S."/>
            <person name="Godfrey J."/>
            <person name="Good R."/>
            <person name="Gotea V."/>
            <person name="Gravely B."/>
            <person name="Greenberg A.J."/>
            <person name="Griffiths-Jones S."/>
            <person name="Gross S."/>
            <person name="Guigo R."/>
            <person name="Gustafson E.A."/>
            <person name="Haerty W."/>
            <person name="Hahn M.W."/>
            <person name="Halligan D.L."/>
            <person name="Halpern A.L."/>
            <person name="Halter G.M."/>
            <person name="Han M.V."/>
            <person name="Heger A."/>
            <person name="Hillier L."/>
            <person name="Hinrichs A.S."/>
            <person name="Holmes I."/>
            <person name="Hoskins R.A."/>
            <person name="Hubisz M.J."/>
            <person name="Hultmark D."/>
            <person name="Huntley M.A."/>
            <person name="Jaffe D.B."/>
            <person name="Jagadeeshan S."/>
            <person name="Jeck W.R."/>
            <person name="Johnson J."/>
            <person name="Jones C.D."/>
            <person name="Jordan W.C."/>
            <person name="Karpen G.H."/>
            <person name="Kataoka E."/>
            <person name="Keightley P.D."/>
            <person name="Kheradpour P."/>
            <person name="Kirkness E.F."/>
            <person name="Koerich L.B."/>
            <person name="Kristiansen K."/>
            <person name="Kudrna D."/>
            <person name="Kulathinal R.J."/>
            <person name="Kumar S."/>
            <person name="Kwok R."/>
            <person name="Lander E."/>
            <person name="Langley C.H."/>
            <person name="Lapoint R."/>
            <person name="Lazzaro B.P."/>
            <person name="Lee S.J."/>
            <person name="Levesque L."/>
            <person name="Li R."/>
            <person name="Lin C.F."/>
            <person name="Lin M.F."/>
            <person name="Lindblad-Toh K."/>
            <person name="Llopart A."/>
            <person name="Long M."/>
            <person name="Low L."/>
            <person name="Lozovsky E."/>
            <person name="Lu J."/>
            <person name="Luo M."/>
            <person name="Machado C.A."/>
            <person name="Makalowski W."/>
            <person name="Marzo M."/>
            <person name="Matsuda M."/>
            <person name="Matzkin L."/>
            <person name="McAllister B."/>
            <person name="McBride C.S."/>
            <person name="McKernan B."/>
            <person name="McKernan K."/>
            <person name="Mendez-Lago M."/>
            <person name="Minx P."/>
            <person name="Mollenhauer M.U."/>
            <person name="Montooth K."/>
            <person name="Mount S.M."/>
            <person name="Mu X."/>
            <person name="Myers E."/>
            <person name="Negre B."/>
            <person name="Newfeld S."/>
            <person name="Nielsen R."/>
            <person name="Noor M.A."/>
            <person name="O'Grady P."/>
            <person name="Pachter L."/>
            <person name="Papaceit M."/>
            <person name="Parisi M.J."/>
            <person name="Parisi M."/>
            <person name="Parts L."/>
            <person name="Pedersen J.S."/>
            <person name="Pesole G."/>
            <person name="Phillippy A.M."/>
            <person name="Ponting C.P."/>
            <person name="Pop M."/>
            <person name="Porcelli D."/>
            <person name="Powell J.R."/>
            <person name="Prohaska S."/>
            <person name="Pruitt K."/>
            <person name="Puig M."/>
            <person name="Quesneville H."/>
            <person name="Ram K.R."/>
            <person name="Rand D."/>
            <person name="Rasmussen M.D."/>
            <person name="Reed L.K."/>
            <person name="Reenan R."/>
            <person name="Reily A."/>
            <person name="Remington K.A."/>
            <person name="Rieger T.T."/>
            <person name="Ritchie M.G."/>
            <person name="Robin C."/>
            <person name="Rogers Y.H."/>
            <person name="Rohde C."/>
            <person name="Rozas J."/>
            <person name="Rubenfield M.J."/>
            <person name="Ruiz A."/>
            <person name="Russo S."/>
            <person name="Salzberg S.L."/>
            <person name="Sanchez-Gracia A."/>
            <person name="Saranga D.J."/>
            <person name="Sato H."/>
            <person name="Schaeffer S.W."/>
            <person name="Schatz M.C."/>
            <person name="Schlenke T."/>
            <person name="Schwartz R."/>
            <person name="Segarra C."/>
            <person name="Singh R.S."/>
            <person name="Sirot L."/>
            <person name="Sirota M."/>
            <person name="Sisneros N.B."/>
            <person name="Smith C.D."/>
            <person name="Smith T.F."/>
            <person name="Spieth J."/>
            <person name="Stage D.E."/>
            <person name="Stark A."/>
            <person name="Stephan W."/>
            <person name="Strausberg R.L."/>
            <person name="Strempel S."/>
            <person name="Sturgill D."/>
            <person name="Sutton G."/>
            <person name="Sutton G.G."/>
            <person name="Tao W."/>
            <person name="Teichmann S."/>
            <person name="Tobari Y.N."/>
            <person name="Tomimura Y."/>
            <person name="Tsolas J.M."/>
            <person name="Valente V.L."/>
            <person name="Venter E."/>
            <person name="Venter J.C."/>
            <person name="Vicario S."/>
            <person name="Vieira F.G."/>
            <person name="Vilella A.J."/>
            <person name="Villasante A."/>
            <person name="Walenz B."/>
            <person name="Wang J."/>
            <person name="Wasserman M."/>
            <person name="Watts T."/>
            <person name="Wilson D."/>
            <person name="Wilson R.K."/>
            <person name="Wing R.A."/>
            <person name="Wolfner M.F."/>
            <person name="Wong A."/>
            <person name="Wong G.K."/>
            <person name="Wu C.I."/>
            <person name="Wu G."/>
            <person name="Yamamoto D."/>
            <person name="Yang H.P."/>
            <person name="Yang S.P."/>
            <person name="Yorke J.A."/>
            <person name="Yoshida K."/>
            <person name="Zdobnov E."/>
            <person name="Zhang P."/>
            <person name="Zhang Y."/>
            <person name="Zimin A.V."/>
            <person name="Baldwin J."/>
            <person name="Abdouelleil A."/>
            <person name="Abdulkadir J."/>
            <person name="Abebe A."/>
            <person name="Abera B."/>
            <person name="Abreu J."/>
            <person name="Acer S.C."/>
            <person name="Aftuck L."/>
            <person name="Alexander A."/>
            <person name="An P."/>
            <person name="Anderson E."/>
            <person name="Anderson S."/>
            <person name="Arachi H."/>
            <person name="Azer M."/>
            <person name="Bachantsang P."/>
            <person name="Barry A."/>
            <person name="Bayul T."/>
            <person name="Berlin A."/>
            <person name="Bessette D."/>
            <person name="Bloom T."/>
            <person name="Blye J."/>
            <person name="Boguslavskiy L."/>
            <person name="Bonnet C."/>
            <person name="Boukhgalter B."/>
            <person name="Bourzgui I."/>
            <person name="Brown A."/>
            <person name="Cahill P."/>
            <person name="Channer S."/>
            <person name="Cheshatsang Y."/>
            <person name="Chuda L."/>
            <person name="Citroen M."/>
            <person name="Collymore A."/>
            <person name="Cooke P."/>
            <person name="Costello M."/>
            <person name="D'Aco K."/>
            <person name="Daza R."/>
            <person name="De Haan G."/>
            <person name="DeGray S."/>
            <person name="DeMaso C."/>
            <person name="Dhargay N."/>
            <person name="Dooley K."/>
            <person name="Dooley E."/>
            <person name="Doricent M."/>
            <person name="Dorje P."/>
            <person name="Dorjee K."/>
            <person name="Dupes A."/>
            <person name="Elong R."/>
            <person name="Falk J."/>
            <person name="Farina A."/>
            <person name="Faro S."/>
            <person name="Ferguson D."/>
            <person name="Fisher S."/>
            <person name="Foley C.D."/>
            <person name="Franke A."/>
            <person name="Friedrich D."/>
            <person name="Gadbois L."/>
            <person name="Gearin G."/>
            <person name="Gearin C.R."/>
            <person name="Giannoukos G."/>
            <person name="Goode T."/>
            <person name="Graham J."/>
            <person name="Grandbois E."/>
            <person name="Grewal S."/>
            <person name="Gyaltsen K."/>
            <person name="Hafez N."/>
            <person name="Hagos B."/>
            <person name="Hall J."/>
            <person name="Henson C."/>
            <person name="Hollinger A."/>
            <person name="Honan T."/>
            <person name="Huard M.D."/>
            <person name="Hughes L."/>
            <person name="Hurhula B."/>
            <person name="Husby M.E."/>
            <person name="Kamat A."/>
            <person name="Kanga B."/>
            <person name="Kashin S."/>
            <person name="Khazanovich D."/>
            <person name="Kisner P."/>
            <person name="Lance K."/>
            <person name="Lara M."/>
            <person name="Lee W."/>
            <person name="Lennon N."/>
            <person name="Letendre F."/>
            <person name="LeVine R."/>
            <person name="Lipovsky A."/>
            <person name="Liu X."/>
            <person name="Liu J."/>
            <person name="Liu S."/>
            <person name="Lokyitsang T."/>
            <person name="Lokyitsang Y."/>
            <person name="Lubonja R."/>
            <person name="Lui A."/>
            <person name="MacDonald P."/>
            <person name="Magnisalis V."/>
            <person name="Maru K."/>
            <person name="Matthews C."/>
            <person name="McCusker W."/>
            <person name="McDonough S."/>
            <person name="Mehta T."/>
            <person name="Meldrim J."/>
            <person name="Meneus L."/>
            <person name="Mihai O."/>
            <person name="Mihalev A."/>
            <person name="Mihova T."/>
            <person name="Mittelman R."/>
            <person name="Mlenga V."/>
            <person name="Montmayeur A."/>
            <person name="Mulrain L."/>
            <person name="Navidi A."/>
            <person name="Naylor J."/>
            <person name="Negash T."/>
            <person name="Nguyen T."/>
            <person name="Nguyen N."/>
            <person name="Nicol R."/>
            <person name="Norbu C."/>
            <person name="Norbu N."/>
            <person name="Novod N."/>
            <person name="O'Neill B."/>
            <person name="Osman S."/>
            <person name="Markiewicz E."/>
            <person name="Oyono O.L."/>
            <person name="Patti C."/>
            <person name="Phunkhang P."/>
            <person name="Pierre F."/>
            <person name="Priest M."/>
            <person name="Raghuraman S."/>
            <person name="Rege F."/>
            <person name="Reyes R."/>
            <person name="Rise C."/>
            <person name="Rogov P."/>
            <person name="Ross K."/>
            <person name="Ryan E."/>
            <person name="Settipalli S."/>
            <person name="Shea T."/>
            <person name="Sherpa N."/>
            <person name="Shi L."/>
            <person name="Shih D."/>
            <person name="Sparrow T."/>
            <person name="Spaulding J."/>
            <person name="Stalker J."/>
            <person name="Stange-Thomann N."/>
            <person name="Stavropoulos S."/>
            <person name="Stone C."/>
            <person name="Strader C."/>
            <person name="Tesfaye S."/>
            <person name="Thomson T."/>
            <person name="Thoulutsang Y."/>
            <person name="Thoulutsang D."/>
            <person name="Topham K."/>
            <person name="Topping I."/>
            <person name="Tsamla T."/>
            <person name="Vassiliev H."/>
            <person name="Vo A."/>
            <person name="Wangchuk T."/>
            <person name="Wangdi T."/>
            <person name="Weiand M."/>
            <person name="Wilkinson J."/>
            <person name="Wilson A."/>
            <person name="Yadav S."/>
            <person name="Young G."/>
            <person name="Yu Q."/>
            <person name="Zembek L."/>
            <person name="Zhong D."/>
            <person name="Zimmer A."/>
            <person name="Zwirko Z."/>
            <person name="Jaffe D.B."/>
            <person name="Alvarez P."/>
            <person name="Brockman W."/>
            <person name="Butler J."/>
            <person name="Chin C."/>
            <person name="Gnerre S."/>
            <person name="Grabherr M."/>
            <person name="Kleber M."/>
            <person name="Mauceli E."/>
            <person name="MacCallum I."/>
        </authorList>
    </citation>
    <scope>NUCLEOTIDE SEQUENCE [LARGE SCALE GENOMIC DNA]</scope>
    <source>
        <strain evidence="4">Rob3c / Tucson 14021-0248.25</strain>
    </source>
</reference>
<keyword evidence="2" id="KW-0732">Signal</keyword>
<dbReference type="AlphaFoldDB" id="B4I7V8"/>
<dbReference type="Proteomes" id="UP000001292">
    <property type="component" value="Unassembled WGS sequence"/>
</dbReference>
<dbReference type="PhylomeDB" id="B4I7V8"/>
<keyword evidence="4" id="KW-1185">Reference proteome</keyword>
<gene>
    <name evidence="3" type="primary">Dsec\GM15864</name>
    <name evidence="3" type="ORF">Dsec_GM15864</name>
</gene>
<dbReference type="STRING" id="7238.B4I7V8"/>
<organism evidence="4">
    <name type="scientific">Drosophila sechellia</name>
    <name type="common">Fruit fly</name>
    <dbReference type="NCBI Taxonomy" id="7238"/>
    <lineage>
        <taxon>Eukaryota</taxon>
        <taxon>Metazoa</taxon>
        <taxon>Ecdysozoa</taxon>
        <taxon>Arthropoda</taxon>
        <taxon>Hexapoda</taxon>
        <taxon>Insecta</taxon>
        <taxon>Pterygota</taxon>
        <taxon>Neoptera</taxon>
        <taxon>Endopterygota</taxon>
        <taxon>Diptera</taxon>
        <taxon>Brachycera</taxon>
        <taxon>Muscomorpha</taxon>
        <taxon>Ephydroidea</taxon>
        <taxon>Drosophilidae</taxon>
        <taxon>Drosophila</taxon>
        <taxon>Sophophora</taxon>
    </lineage>
</organism>
<accession>B4I7V8</accession>